<reference evidence="4" key="1">
    <citation type="submission" date="2015-12" db="EMBL/GenBank/DDBJ databases">
        <title>Update maize B73 reference genome by single molecule sequencing technologies.</title>
        <authorList>
            <consortium name="Maize Genome Sequencing Project"/>
            <person name="Ware D."/>
        </authorList>
    </citation>
    <scope>NUCLEOTIDE SEQUENCE [LARGE SCALE GENOMIC DNA]</scope>
    <source>
        <strain evidence="4">cv. B73</strain>
    </source>
</reference>
<feature type="transmembrane region" description="Helical" evidence="2">
    <location>
        <begin position="70"/>
        <end position="92"/>
    </location>
</feature>
<dbReference type="AlphaFoldDB" id="A0A804MZ35"/>
<proteinExistence type="evidence at protein level"/>
<evidence type="ECO:0007829" key="5">
    <source>
        <dbReference type="PeptideAtlas" id="A0A804MZ35"/>
    </source>
</evidence>
<keyword evidence="2" id="KW-0472">Membrane</keyword>
<evidence type="ECO:0000313" key="4">
    <source>
        <dbReference type="Proteomes" id="UP000007305"/>
    </source>
</evidence>
<protein>
    <submittedName>
        <fullName evidence="3">Uncharacterized protein</fullName>
    </submittedName>
</protein>
<sequence length="189" mass="22223">MRCTTSTRTCGGRSRSSVTTTSPTFHDEERVVLILEHEAIGEINKIGLTLKKLFEEGVVKRQDLFITSKLWWNLVFNVYTPAICYFYVIFLFESEHQQFVAMYSCTMHYEKIFHGRLVEADARRYFQQLIDGVDFCHKKRSLPLRLKGILITEGKTEFRKLLLFFVGISKWQPRKLEGNMELLSTYTFK</sequence>
<accession>A0A804MZ35</accession>
<reference evidence="3" key="3">
    <citation type="submission" date="2021-05" db="UniProtKB">
        <authorList>
            <consortium name="EnsemblPlants"/>
        </authorList>
    </citation>
    <scope>IDENTIFICATION</scope>
    <source>
        <strain evidence="3">cv. B73</strain>
    </source>
</reference>
<keyword evidence="2" id="KW-1133">Transmembrane helix</keyword>
<keyword evidence="4" id="KW-1185">Reference proteome</keyword>
<dbReference type="Proteomes" id="UP000007305">
    <property type="component" value="Chromosome 3"/>
</dbReference>
<keyword evidence="5" id="KW-1267">Proteomics identification</keyword>
<dbReference type="InParanoid" id="A0A804MZ35"/>
<reference evidence="3" key="2">
    <citation type="submission" date="2019-07" db="EMBL/GenBank/DDBJ databases">
        <authorList>
            <person name="Seetharam A."/>
            <person name="Woodhouse M."/>
            <person name="Cannon E."/>
        </authorList>
    </citation>
    <scope>NUCLEOTIDE SEQUENCE [LARGE SCALE GENOMIC DNA]</scope>
    <source>
        <strain evidence="3">cv. B73</strain>
    </source>
</reference>
<dbReference type="EnsemblPlants" id="Zm00001eb122490_T001">
    <property type="protein sequence ID" value="Zm00001eb122490_P001"/>
    <property type="gene ID" value="Zm00001eb122490"/>
</dbReference>
<evidence type="ECO:0000256" key="2">
    <source>
        <dbReference type="SAM" id="Phobius"/>
    </source>
</evidence>
<organism evidence="3 4">
    <name type="scientific">Zea mays</name>
    <name type="common">Maize</name>
    <dbReference type="NCBI Taxonomy" id="4577"/>
    <lineage>
        <taxon>Eukaryota</taxon>
        <taxon>Viridiplantae</taxon>
        <taxon>Streptophyta</taxon>
        <taxon>Embryophyta</taxon>
        <taxon>Tracheophyta</taxon>
        <taxon>Spermatophyta</taxon>
        <taxon>Magnoliopsida</taxon>
        <taxon>Liliopsida</taxon>
        <taxon>Poales</taxon>
        <taxon>Poaceae</taxon>
        <taxon>PACMAD clade</taxon>
        <taxon>Panicoideae</taxon>
        <taxon>Andropogonodae</taxon>
        <taxon>Andropogoneae</taxon>
        <taxon>Tripsacinae</taxon>
        <taxon>Zea</taxon>
    </lineage>
</organism>
<keyword evidence="2" id="KW-0812">Transmembrane</keyword>
<feature type="region of interest" description="Disordered" evidence="1">
    <location>
        <begin position="1"/>
        <end position="22"/>
    </location>
</feature>
<dbReference type="Gramene" id="Zm00001eb122490_T001">
    <property type="protein sequence ID" value="Zm00001eb122490_P001"/>
    <property type="gene ID" value="Zm00001eb122490"/>
</dbReference>
<name>A0A804MZ35_MAIZE</name>
<evidence type="ECO:0000256" key="1">
    <source>
        <dbReference type="SAM" id="MobiDB-lite"/>
    </source>
</evidence>
<evidence type="ECO:0000313" key="3">
    <source>
        <dbReference type="EnsemblPlants" id="Zm00001eb122490_P001"/>
    </source>
</evidence>